<proteinExistence type="predicted"/>
<dbReference type="GO" id="GO:0004519">
    <property type="term" value="F:endonuclease activity"/>
    <property type="evidence" value="ECO:0007669"/>
    <property type="project" value="UniProtKB-KW"/>
</dbReference>
<dbReference type="RefSeq" id="WP_250868625.1">
    <property type="nucleotide sequence ID" value="NZ_JAGSOI010000042.1"/>
</dbReference>
<evidence type="ECO:0000313" key="2">
    <source>
        <dbReference type="EMBL" id="MCM1987285.1"/>
    </source>
</evidence>
<evidence type="ECO:0000259" key="1">
    <source>
        <dbReference type="SMART" id="SM00507"/>
    </source>
</evidence>
<protein>
    <submittedName>
        <fullName evidence="2">HNH endonuclease</fullName>
    </submittedName>
</protein>
<comment type="caution">
    <text evidence="2">The sequence shown here is derived from an EMBL/GenBank/DDBJ whole genome shotgun (WGS) entry which is preliminary data.</text>
</comment>
<dbReference type="CDD" id="cd00085">
    <property type="entry name" value="HNHc"/>
    <property type="match status" value="1"/>
</dbReference>
<reference evidence="2" key="1">
    <citation type="journal article" date="2021" name="mSystems">
        <title>Bacteria and Archaea Synergistically Convert Glycine Betaine to Biogenic Methane in the Formosa Cold Seep of the South China Sea.</title>
        <authorList>
            <person name="Li L."/>
            <person name="Zhang W."/>
            <person name="Zhang S."/>
            <person name="Song L."/>
            <person name="Sun Q."/>
            <person name="Zhang H."/>
            <person name="Xiang H."/>
            <person name="Dong X."/>
        </authorList>
    </citation>
    <scope>NUCLEOTIDE SEQUENCE</scope>
    <source>
        <strain evidence="2">LLY</strain>
    </source>
</reference>
<reference evidence="2" key="2">
    <citation type="submission" date="2021-04" db="EMBL/GenBank/DDBJ databases">
        <authorList>
            <person name="Dong X."/>
        </authorList>
    </citation>
    <scope>NUCLEOTIDE SEQUENCE</scope>
    <source>
        <strain evidence="2">LLY</strain>
    </source>
</reference>
<dbReference type="InterPro" id="IPR003615">
    <property type="entry name" value="HNH_nuc"/>
</dbReference>
<feature type="domain" description="HNH nuclease" evidence="1">
    <location>
        <begin position="4"/>
        <end position="59"/>
    </location>
</feature>
<gene>
    <name evidence="2" type="ORF">KDK67_09880</name>
</gene>
<accession>A0A9E4ZG50</accession>
<dbReference type="AlphaFoldDB" id="A0A9E4ZG50"/>
<dbReference type="Proteomes" id="UP001056766">
    <property type="component" value="Unassembled WGS sequence"/>
</dbReference>
<keyword evidence="2" id="KW-0378">Hydrolase</keyword>
<dbReference type="Gene3D" id="1.10.30.50">
    <property type="match status" value="1"/>
</dbReference>
<keyword evidence="2" id="KW-0540">Nuclease</keyword>
<sequence>MPSEKFKIIWENQKGKCPFCNQPMDISADAEERHLHHINGNHKDNKISNLVYVHVHCHRQYHANYPKSKKIITVV</sequence>
<keyword evidence="2" id="KW-0255">Endonuclease</keyword>
<dbReference type="SMART" id="SM00507">
    <property type="entry name" value="HNHc"/>
    <property type="match status" value="1"/>
</dbReference>
<organism evidence="2 3">
    <name type="scientific">Methanococcoides seepicolus</name>
    <dbReference type="NCBI Taxonomy" id="2828780"/>
    <lineage>
        <taxon>Archaea</taxon>
        <taxon>Methanobacteriati</taxon>
        <taxon>Methanobacteriota</taxon>
        <taxon>Stenosarchaea group</taxon>
        <taxon>Methanomicrobia</taxon>
        <taxon>Methanosarcinales</taxon>
        <taxon>Methanosarcinaceae</taxon>
        <taxon>Methanococcoides</taxon>
    </lineage>
</organism>
<keyword evidence="3" id="KW-1185">Reference proteome</keyword>
<evidence type="ECO:0000313" key="3">
    <source>
        <dbReference type="Proteomes" id="UP001056766"/>
    </source>
</evidence>
<name>A0A9E4ZG50_9EURY</name>
<dbReference type="EMBL" id="JAGSOI010000042">
    <property type="protein sequence ID" value="MCM1987285.1"/>
    <property type="molecule type" value="Genomic_DNA"/>
</dbReference>